<dbReference type="EMBL" id="JAWDGP010000117">
    <property type="protein sequence ID" value="KAK3803518.1"/>
    <property type="molecule type" value="Genomic_DNA"/>
</dbReference>
<dbReference type="AlphaFoldDB" id="A0AAE1EF95"/>
<evidence type="ECO:0000313" key="1">
    <source>
        <dbReference type="EMBL" id="KAK3803518.1"/>
    </source>
</evidence>
<comment type="caution">
    <text evidence="1">The sequence shown here is derived from an EMBL/GenBank/DDBJ whole genome shotgun (WGS) entry which is preliminary data.</text>
</comment>
<protein>
    <submittedName>
        <fullName evidence="1">Uncharacterized protein</fullName>
    </submittedName>
</protein>
<accession>A0AAE1EF95</accession>
<name>A0AAE1EF95_9GAST</name>
<proteinExistence type="predicted"/>
<reference evidence="1" key="1">
    <citation type="journal article" date="2023" name="G3 (Bethesda)">
        <title>A reference genome for the long-term kleptoplast-retaining sea slug Elysia crispata morphotype clarki.</title>
        <authorList>
            <person name="Eastman K.E."/>
            <person name="Pendleton A.L."/>
            <person name="Shaikh M.A."/>
            <person name="Suttiyut T."/>
            <person name="Ogas R."/>
            <person name="Tomko P."/>
            <person name="Gavelis G."/>
            <person name="Widhalm J.R."/>
            <person name="Wisecaver J.H."/>
        </authorList>
    </citation>
    <scope>NUCLEOTIDE SEQUENCE</scope>
    <source>
        <strain evidence="1">ECLA1</strain>
    </source>
</reference>
<gene>
    <name evidence="1" type="ORF">RRG08_011704</name>
</gene>
<dbReference type="Proteomes" id="UP001283361">
    <property type="component" value="Unassembled WGS sequence"/>
</dbReference>
<keyword evidence="2" id="KW-1185">Reference proteome</keyword>
<organism evidence="1 2">
    <name type="scientific">Elysia crispata</name>
    <name type="common">lettuce slug</name>
    <dbReference type="NCBI Taxonomy" id="231223"/>
    <lineage>
        <taxon>Eukaryota</taxon>
        <taxon>Metazoa</taxon>
        <taxon>Spiralia</taxon>
        <taxon>Lophotrochozoa</taxon>
        <taxon>Mollusca</taxon>
        <taxon>Gastropoda</taxon>
        <taxon>Heterobranchia</taxon>
        <taxon>Euthyneura</taxon>
        <taxon>Panpulmonata</taxon>
        <taxon>Sacoglossa</taxon>
        <taxon>Placobranchoidea</taxon>
        <taxon>Plakobranchidae</taxon>
        <taxon>Elysia</taxon>
    </lineage>
</organism>
<sequence>MLIPTFETRWTGKKENRRANRNPITGDNSCSSVFRQECSVFVLLKPRLGFAENHWLLVSPARNIFWEVCVWLAGFY</sequence>
<evidence type="ECO:0000313" key="2">
    <source>
        <dbReference type="Proteomes" id="UP001283361"/>
    </source>
</evidence>